<dbReference type="GO" id="GO:0008528">
    <property type="term" value="F:G protein-coupled peptide receptor activity"/>
    <property type="evidence" value="ECO:0007669"/>
    <property type="project" value="InterPro"/>
</dbReference>
<dbReference type="PROSITE" id="PS50262">
    <property type="entry name" value="G_PROTEIN_RECEP_F1_2"/>
    <property type="match status" value="1"/>
</dbReference>
<evidence type="ECO:0000259" key="6">
    <source>
        <dbReference type="PROSITE" id="PS50262"/>
    </source>
</evidence>
<evidence type="ECO:0000256" key="4">
    <source>
        <dbReference type="ARBA" id="ARBA00023136"/>
    </source>
</evidence>
<name>A0A2T7NXI3_POMCA</name>
<dbReference type="InterPro" id="IPR019427">
    <property type="entry name" value="7TM_GPCR_serpentine_rcpt_Srw"/>
</dbReference>
<evidence type="ECO:0000313" key="8">
    <source>
        <dbReference type="Proteomes" id="UP000245119"/>
    </source>
</evidence>
<gene>
    <name evidence="7" type="ORF">C0Q70_13551</name>
</gene>
<organism evidence="7 8">
    <name type="scientific">Pomacea canaliculata</name>
    <name type="common">Golden apple snail</name>
    <dbReference type="NCBI Taxonomy" id="400727"/>
    <lineage>
        <taxon>Eukaryota</taxon>
        <taxon>Metazoa</taxon>
        <taxon>Spiralia</taxon>
        <taxon>Lophotrochozoa</taxon>
        <taxon>Mollusca</taxon>
        <taxon>Gastropoda</taxon>
        <taxon>Caenogastropoda</taxon>
        <taxon>Architaenioglossa</taxon>
        <taxon>Ampullarioidea</taxon>
        <taxon>Ampullariidae</taxon>
        <taxon>Pomacea</taxon>
    </lineage>
</organism>
<feature type="transmembrane region" description="Helical" evidence="5">
    <location>
        <begin position="77"/>
        <end position="101"/>
    </location>
</feature>
<evidence type="ECO:0000313" key="7">
    <source>
        <dbReference type="EMBL" id="PVD25887.1"/>
    </source>
</evidence>
<dbReference type="EMBL" id="PZQS01000008">
    <property type="protein sequence ID" value="PVD25887.1"/>
    <property type="molecule type" value="Genomic_DNA"/>
</dbReference>
<feature type="domain" description="G-protein coupled receptors family 1 profile" evidence="6">
    <location>
        <begin position="59"/>
        <end position="204"/>
    </location>
</feature>
<evidence type="ECO:0000256" key="3">
    <source>
        <dbReference type="ARBA" id="ARBA00022989"/>
    </source>
</evidence>
<comment type="caution">
    <text evidence="7">The sequence shown here is derived from an EMBL/GenBank/DDBJ whole genome shotgun (WGS) entry which is preliminary data.</text>
</comment>
<keyword evidence="4 5" id="KW-0472">Membrane</keyword>
<evidence type="ECO:0000256" key="5">
    <source>
        <dbReference type="SAM" id="Phobius"/>
    </source>
</evidence>
<dbReference type="Pfam" id="PF10324">
    <property type="entry name" value="7TM_GPCR_Srw"/>
    <property type="match status" value="1"/>
</dbReference>
<proteinExistence type="predicted"/>
<feature type="transmembrane region" description="Helical" evidence="5">
    <location>
        <begin position="145"/>
        <end position="169"/>
    </location>
</feature>
<comment type="subcellular location">
    <subcellularLocation>
        <location evidence="1">Membrane</location>
    </subcellularLocation>
</comment>
<keyword evidence="2 5" id="KW-0812">Transmembrane</keyword>
<dbReference type="Gene3D" id="1.20.1070.10">
    <property type="entry name" value="Rhodopsin 7-helix transmembrane proteins"/>
    <property type="match status" value="1"/>
</dbReference>
<dbReference type="InterPro" id="IPR017452">
    <property type="entry name" value="GPCR_Rhodpsn_7TM"/>
</dbReference>
<dbReference type="OrthoDB" id="6067436at2759"/>
<dbReference type="AlphaFoldDB" id="A0A2T7NXI3"/>
<reference evidence="7 8" key="1">
    <citation type="submission" date="2018-04" db="EMBL/GenBank/DDBJ databases">
        <title>The genome of golden apple snail Pomacea canaliculata provides insight into stress tolerance and invasive adaptation.</title>
        <authorList>
            <person name="Liu C."/>
            <person name="Liu B."/>
            <person name="Ren Y."/>
            <person name="Zhang Y."/>
            <person name="Wang H."/>
            <person name="Li S."/>
            <person name="Jiang F."/>
            <person name="Yin L."/>
            <person name="Zhang G."/>
            <person name="Qian W."/>
            <person name="Fan W."/>
        </authorList>
    </citation>
    <scope>NUCLEOTIDE SEQUENCE [LARGE SCALE GENOMIC DNA]</scope>
    <source>
        <strain evidence="7">SZHN2017</strain>
        <tissue evidence="7">Muscle</tissue>
    </source>
</reference>
<dbReference type="PANTHER" id="PTHR46641:SF2">
    <property type="entry name" value="FMRFAMIDE RECEPTOR"/>
    <property type="match status" value="1"/>
</dbReference>
<keyword evidence="8" id="KW-1185">Reference proteome</keyword>
<evidence type="ECO:0000256" key="1">
    <source>
        <dbReference type="ARBA" id="ARBA00004370"/>
    </source>
</evidence>
<dbReference type="SUPFAM" id="SSF81321">
    <property type="entry name" value="Family A G protein-coupled receptor-like"/>
    <property type="match status" value="1"/>
</dbReference>
<accession>A0A2T7NXI3</accession>
<keyword evidence="3 5" id="KW-1133">Transmembrane helix</keyword>
<protein>
    <recommendedName>
        <fullName evidence="6">G-protein coupled receptors family 1 profile domain-containing protein</fullName>
    </recommendedName>
</protein>
<feature type="transmembrane region" description="Helical" evidence="5">
    <location>
        <begin position="189"/>
        <end position="207"/>
    </location>
</feature>
<dbReference type="PANTHER" id="PTHR46641">
    <property type="entry name" value="FMRFAMIDE RECEPTOR-RELATED"/>
    <property type="match status" value="1"/>
</dbReference>
<evidence type="ECO:0000256" key="2">
    <source>
        <dbReference type="ARBA" id="ARBA00022692"/>
    </source>
</evidence>
<dbReference type="Proteomes" id="UP000245119">
    <property type="component" value="Linkage Group LG8"/>
</dbReference>
<dbReference type="InterPro" id="IPR052954">
    <property type="entry name" value="GPCR-Ligand_Int"/>
</dbReference>
<dbReference type="GO" id="GO:0016020">
    <property type="term" value="C:membrane"/>
    <property type="evidence" value="ECO:0007669"/>
    <property type="project" value="UniProtKB-SubCell"/>
</dbReference>
<sequence length="224" mass="25460">MLSSAQQTTTWDEGDFPIVSLSYHDHVPAGCLLGRSDGYKPWDNPGDLISHKVDQLASCDVDSFYLDNKFAFQIIDVIIYSVLFTIVLLFVMIITTVLTIIKLYQAARWRQQNAAVSVKTSSETTKTTKDPSQLSSKEEAITKMLVVASILFIVCLSPVVMVQISVFAVSELSYSGRYYNTISVLWETINQLRMVNCSLNFIIYYRMGSRFRSTLREILRCKYD</sequence>